<dbReference type="PANTHER" id="PTHR48073">
    <property type="entry name" value="O-SUCCINYLBENZOATE SYNTHASE-RELATED"/>
    <property type="match status" value="1"/>
</dbReference>
<proteinExistence type="predicted"/>
<protein>
    <submittedName>
        <fullName evidence="3">Unannotated protein</fullName>
    </submittedName>
</protein>
<dbReference type="Pfam" id="PF13378">
    <property type="entry name" value="MR_MLE_C"/>
    <property type="match status" value="1"/>
</dbReference>
<dbReference type="GO" id="GO:0046872">
    <property type="term" value="F:metal ion binding"/>
    <property type="evidence" value="ECO:0007669"/>
    <property type="project" value="UniProtKB-KW"/>
</dbReference>
<sequence>MRAHLSVLERNLAQSIETGVELHDSRTSIGLVLTDGAFVGVAEIAPQRLSLNGDAALVDLLEHLERIAIPRFLSVRTRNAHHPYWAQIPALFGNDSVSRASAALIEGALYDGEVRQLGVEQPNVLRGIVTGSLLGSPYIPPVTPSVSMVRVKVSPSVDSSAFESLQRLKTPVVLDYNASCPTVSQVREHVALASAHCPVAFVEQIGVVGDYTAHYQLRDSGIHLSLDESIRSMQDIRNVVRYEAAAYICIKPARVGGRSIARAMIEEALQQGLTPYVGGFFETAMGRYANAELVSQFNLGPSDVLLEGQVVTRADFEKVRDSIIANEWAPVGIFGGP</sequence>
<dbReference type="SUPFAM" id="SSF51604">
    <property type="entry name" value="Enolase C-terminal domain-like"/>
    <property type="match status" value="1"/>
</dbReference>
<dbReference type="InterPro" id="IPR036849">
    <property type="entry name" value="Enolase-like_C_sf"/>
</dbReference>
<dbReference type="AlphaFoldDB" id="A0A6J7CJ60"/>
<feature type="domain" description="Enolase C-terminal" evidence="2">
    <location>
        <begin position="171"/>
        <end position="294"/>
    </location>
</feature>
<dbReference type="GO" id="GO:0003824">
    <property type="term" value="F:catalytic activity"/>
    <property type="evidence" value="ECO:0007669"/>
    <property type="project" value="UniProtKB-ARBA"/>
</dbReference>
<gene>
    <name evidence="3" type="ORF">UFOPK3381_00041</name>
</gene>
<dbReference type="InterPro" id="IPR029065">
    <property type="entry name" value="Enolase_C-like"/>
</dbReference>
<dbReference type="Gene3D" id="3.30.390.10">
    <property type="entry name" value="Enolase-like, N-terminal domain"/>
    <property type="match status" value="1"/>
</dbReference>
<dbReference type="Gene3D" id="3.20.20.120">
    <property type="entry name" value="Enolase-like C-terminal domain"/>
    <property type="match status" value="1"/>
</dbReference>
<accession>A0A6J7CJ60</accession>
<name>A0A6J7CJ60_9ZZZZ</name>
<evidence type="ECO:0000259" key="2">
    <source>
        <dbReference type="Pfam" id="PF13378"/>
    </source>
</evidence>
<evidence type="ECO:0000313" key="3">
    <source>
        <dbReference type="EMBL" id="CAB4857125.1"/>
    </source>
</evidence>
<keyword evidence="1" id="KW-0479">Metal-binding</keyword>
<organism evidence="3">
    <name type="scientific">freshwater metagenome</name>
    <dbReference type="NCBI Taxonomy" id="449393"/>
    <lineage>
        <taxon>unclassified sequences</taxon>
        <taxon>metagenomes</taxon>
        <taxon>ecological metagenomes</taxon>
    </lineage>
</organism>
<dbReference type="InterPro" id="IPR029017">
    <property type="entry name" value="Enolase-like_N"/>
</dbReference>
<evidence type="ECO:0000256" key="1">
    <source>
        <dbReference type="ARBA" id="ARBA00022723"/>
    </source>
</evidence>
<dbReference type="EMBL" id="CAFBLN010000001">
    <property type="protein sequence ID" value="CAB4857125.1"/>
    <property type="molecule type" value="Genomic_DNA"/>
</dbReference>
<reference evidence="3" key="1">
    <citation type="submission" date="2020-05" db="EMBL/GenBank/DDBJ databases">
        <authorList>
            <person name="Chiriac C."/>
            <person name="Salcher M."/>
            <person name="Ghai R."/>
            <person name="Kavagutti S V."/>
        </authorList>
    </citation>
    <scope>NUCLEOTIDE SEQUENCE</scope>
</reference>